<dbReference type="Gene3D" id="3.30.420.40">
    <property type="match status" value="1"/>
</dbReference>
<feature type="non-terminal residue" evidence="2">
    <location>
        <position position="1"/>
    </location>
</feature>
<dbReference type="Pfam" id="PF01968">
    <property type="entry name" value="Hydantoinase_A"/>
    <property type="match status" value="1"/>
</dbReference>
<proteinExistence type="predicted"/>
<sequence length="106" mass="12108">NMLERIVKNLVIRNSITLKKVDYISITITAELSDAFQTKREGISTILDALEQVFDTEKMFFINNNSKFINFSQTKKQYTSIAAANWASSSLFLGKYVSKCIYLPLL</sequence>
<feature type="domain" description="Hydantoinase A/oxoprolinase" evidence="1">
    <location>
        <begin position="24"/>
        <end position="95"/>
    </location>
</feature>
<dbReference type="GO" id="GO:0016787">
    <property type="term" value="F:hydrolase activity"/>
    <property type="evidence" value="ECO:0007669"/>
    <property type="project" value="InterPro"/>
</dbReference>
<accession>X1VA02</accession>
<protein>
    <recommendedName>
        <fullName evidence="1">Hydantoinase A/oxoprolinase domain-containing protein</fullName>
    </recommendedName>
</protein>
<organism evidence="2">
    <name type="scientific">marine sediment metagenome</name>
    <dbReference type="NCBI Taxonomy" id="412755"/>
    <lineage>
        <taxon>unclassified sequences</taxon>
        <taxon>metagenomes</taxon>
        <taxon>ecological metagenomes</taxon>
    </lineage>
</organism>
<evidence type="ECO:0000313" key="2">
    <source>
        <dbReference type="EMBL" id="GAJ02430.1"/>
    </source>
</evidence>
<name>X1VA02_9ZZZZ</name>
<dbReference type="EMBL" id="BARW01017564">
    <property type="protein sequence ID" value="GAJ02430.1"/>
    <property type="molecule type" value="Genomic_DNA"/>
</dbReference>
<dbReference type="AlphaFoldDB" id="X1VA02"/>
<evidence type="ECO:0000259" key="1">
    <source>
        <dbReference type="Pfam" id="PF01968"/>
    </source>
</evidence>
<gene>
    <name evidence="2" type="ORF">S12H4_30304</name>
</gene>
<dbReference type="InterPro" id="IPR002821">
    <property type="entry name" value="Hydantoinase_A"/>
</dbReference>
<reference evidence="2" key="1">
    <citation type="journal article" date="2014" name="Front. Microbiol.">
        <title>High frequency of phylogenetically diverse reductive dehalogenase-homologous genes in deep subseafloor sedimentary metagenomes.</title>
        <authorList>
            <person name="Kawai M."/>
            <person name="Futagami T."/>
            <person name="Toyoda A."/>
            <person name="Takaki Y."/>
            <person name="Nishi S."/>
            <person name="Hori S."/>
            <person name="Arai W."/>
            <person name="Tsubouchi T."/>
            <person name="Morono Y."/>
            <person name="Uchiyama I."/>
            <person name="Ito T."/>
            <person name="Fujiyama A."/>
            <person name="Inagaki F."/>
            <person name="Takami H."/>
        </authorList>
    </citation>
    <scope>NUCLEOTIDE SEQUENCE</scope>
    <source>
        <strain evidence="2">Expedition CK06-06</strain>
    </source>
</reference>
<comment type="caution">
    <text evidence="2">The sequence shown here is derived from an EMBL/GenBank/DDBJ whole genome shotgun (WGS) entry which is preliminary data.</text>
</comment>